<dbReference type="Gene3D" id="2.70.70.10">
    <property type="entry name" value="Glucose Permease (Domain IIA)"/>
    <property type="match status" value="1"/>
</dbReference>
<dbReference type="InterPro" id="IPR050570">
    <property type="entry name" value="Cell_wall_metabolism_enzyme"/>
</dbReference>
<reference evidence="3" key="1">
    <citation type="submission" date="2022-07" db="EMBL/GenBank/DDBJ databases">
        <title>Tahibacter sp., a new gammaproteobacterium isolated from the silt sample collected at pig farm.</title>
        <authorList>
            <person name="Chen H."/>
        </authorList>
    </citation>
    <scope>NUCLEOTIDE SEQUENCE</scope>
    <source>
        <strain evidence="3">P2K</strain>
    </source>
</reference>
<dbReference type="SUPFAM" id="SSF51261">
    <property type="entry name" value="Duplicated hybrid motif"/>
    <property type="match status" value="1"/>
</dbReference>
<dbReference type="InterPro" id="IPR016047">
    <property type="entry name" value="M23ase_b-sheet_dom"/>
</dbReference>
<organism evidence="3 4">
    <name type="scientific">Tahibacter harae</name>
    <dbReference type="NCBI Taxonomy" id="2963937"/>
    <lineage>
        <taxon>Bacteria</taxon>
        <taxon>Pseudomonadati</taxon>
        <taxon>Pseudomonadota</taxon>
        <taxon>Gammaproteobacteria</taxon>
        <taxon>Lysobacterales</taxon>
        <taxon>Rhodanobacteraceae</taxon>
        <taxon>Tahibacter</taxon>
    </lineage>
</organism>
<keyword evidence="1" id="KW-0732">Signal</keyword>
<dbReference type="InterPro" id="IPR011055">
    <property type="entry name" value="Dup_hybrid_motif"/>
</dbReference>
<comment type="caution">
    <text evidence="3">The sequence shown here is derived from an EMBL/GenBank/DDBJ whole genome shotgun (WGS) entry which is preliminary data.</text>
</comment>
<evidence type="ECO:0000256" key="1">
    <source>
        <dbReference type="SAM" id="SignalP"/>
    </source>
</evidence>
<dbReference type="Proteomes" id="UP001165498">
    <property type="component" value="Unassembled WGS sequence"/>
</dbReference>
<evidence type="ECO:0000259" key="2">
    <source>
        <dbReference type="Pfam" id="PF01551"/>
    </source>
</evidence>
<dbReference type="CDD" id="cd12797">
    <property type="entry name" value="M23_peptidase"/>
    <property type="match status" value="1"/>
</dbReference>
<keyword evidence="4" id="KW-1185">Reference proteome</keyword>
<dbReference type="RefSeq" id="WP_255911318.1">
    <property type="nucleotide sequence ID" value="NZ_JANFQO010000002.1"/>
</dbReference>
<proteinExistence type="predicted"/>
<dbReference type="PANTHER" id="PTHR21666:SF285">
    <property type="entry name" value="M23 FAMILY METALLOPEPTIDASE"/>
    <property type="match status" value="1"/>
</dbReference>
<feature type="signal peptide" evidence="1">
    <location>
        <begin position="1"/>
        <end position="20"/>
    </location>
</feature>
<dbReference type="EMBL" id="JANFQO010000002">
    <property type="protein sequence ID" value="MCQ4163685.1"/>
    <property type="molecule type" value="Genomic_DNA"/>
</dbReference>
<gene>
    <name evidence="3" type="ORF">NM961_03065</name>
</gene>
<sequence>MRGALLLAIIPALLAVPVFAAGPAEKHAAPAATAPQTALPASVQQGQLVTATAQPGSEVRVGERPVRVGKDGRYVFGVERDAPAQLEISVRGPDGQTRRHTLAVIQRKYKIEKVDGLPQHTVTPDPELAKRIAEQQARVAQARERDDERNDYLAGFLRPAQGRISGVYGSQRIDNGVPKAPHYGLDIAVPTGTPVKAPAAGIVSFAAGDLILTGGTVLIDHGHGLSSSFLHLSRIDVKAGDVVKQGQVFAAAGATGRASGPHVHWGFNWFDVRLDPALLPQSNK</sequence>
<evidence type="ECO:0000313" key="4">
    <source>
        <dbReference type="Proteomes" id="UP001165498"/>
    </source>
</evidence>
<dbReference type="Pfam" id="PF01551">
    <property type="entry name" value="Peptidase_M23"/>
    <property type="match status" value="1"/>
</dbReference>
<protein>
    <submittedName>
        <fullName evidence="3">M23 family metallopeptidase</fullName>
    </submittedName>
</protein>
<dbReference type="PANTHER" id="PTHR21666">
    <property type="entry name" value="PEPTIDASE-RELATED"/>
    <property type="match status" value="1"/>
</dbReference>
<feature type="chain" id="PRO_5046388529" evidence="1">
    <location>
        <begin position="21"/>
        <end position="284"/>
    </location>
</feature>
<feature type="domain" description="M23ase beta-sheet core" evidence="2">
    <location>
        <begin position="181"/>
        <end position="276"/>
    </location>
</feature>
<evidence type="ECO:0000313" key="3">
    <source>
        <dbReference type="EMBL" id="MCQ4163685.1"/>
    </source>
</evidence>
<name>A0ABT1QNL3_9GAMM</name>
<accession>A0ABT1QNL3</accession>